<dbReference type="AlphaFoldDB" id="A0A0F9G0P6"/>
<organism evidence="1">
    <name type="scientific">marine sediment metagenome</name>
    <dbReference type="NCBI Taxonomy" id="412755"/>
    <lineage>
        <taxon>unclassified sequences</taxon>
        <taxon>metagenomes</taxon>
        <taxon>ecological metagenomes</taxon>
    </lineage>
</organism>
<proteinExistence type="predicted"/>
<name>A0A0F9G0P6_9ZZZZ</name>
<evidence type="ECO:0000313" key="1">
    <source>
        <dbReference type="EMBL" id="KKL92168.1"/>
    </source>
</evidence>
<sequence>MNESTGMILTPLPTQEEFLEEVRQLCKDWGWDGESDPSFTIGAIVECLIEKGTEISYQSIVQEFHTLRADGETQKAMDPEAWKQKLLG</sequence>
<reference evidence="1" key="1">
    <citation type="journal article" date="2015" name="Nature">
        <title>Complex archaea that bridge the gap between prokaryotes and eukaryotes.</title>
        <authorList>
            <person name="Spang A."/>
            <person name="Saw J.H."/>
            <person name="Jorgensen S.L."/>
            <person name="Zaremba-Niedzwiedzka K."/>
            <person name="Martijn J."/>
            <person name="Lind A.E."/>
            <person name="van Eijk R."/>
            <person name="Schleper C."/>
            <person name="Guy L."/>
            <person name="Ettema T.J."/>
        </authorList>
    </citation>
    <scope>NUCLEOTIDE SEQUENCE</scope>
</reference>
<dbReference type="EMBL" id="LAZR01019541">
    <property type="protein sequence ID" value="KKL92168.1"/>
    <property type="molecule type" value="Genomic_DNA"/>
</dbReference>
<accession>A0A0F9G0P6</accession>
<protein>
    <submittedName>
        <fullName evidence="1">Uncharacterized protein</fullName>
    </submittedName>
</protein>
<feature type="non-terminal residue" evidence="1">
    <location>
        <position position="88"/>
    </location>
</feature>
<gene>
    <name evidence="1" type="ORF">LCGC14_1887430</name>
</gene>
<comment type="caution">
    <text evidence="1">The sequence shown here is derived from an EMBL/GenBank/DDBJ whole genome shotgun (WGS) entry which is preliminary data.</text>
</comment>